<evidence type="ECO:0000259" key="2">
    <source>
        <dbReference type="Pfam" id="PF12969"/>
    </source>
</evidence>
<dbReference type="AlphaFoldDB" id="Q1IUA5"/>
<dbReference type="Pfam" id="PF12969">
    <property type="entry name" value="DUF3857"/>
    <property type="match status" value="1"/>
</dbReference>
<evidence type="ECO:0000256" key="1">
    <source>
        <dbReference type="SAM" id="SignalP"/>
    </source>
</evidence>
<reference evidence="3 4" key="1">
    <citation type="journal article" date="2009" name="Appl. Environ. Microbiol.">
        <title>Three genomes from the phylum Acidobacteria provide insight into the lifestyles of these microorganisms in soils.</title>
        <authorList>
            <person name="Ward N.L."/>
            <person name="Challacombe J.F."/>
            <person name="Janssen P.H."/>
            <person name="Henrissat B."/>
            <person name="Coutinho P.M."/>
            <person name="Wu M."/>
            <person name="Xie G."/>
            <person name="Haft D.H."/>
            <person name="Sait M."/>
            <person name="Badger J."/>
            <person name="Barabote R.D."/>
            <person name="Bradley B."/>
            <person name="Brettin T.S."/>
            <person name="Brinkac L.M."/>
            <person name="Bruce D."/>
            <person name="Creasy T."/>
            <person name="Daugherty S.C."/>
            <person name="Davidsen T.M."/>
            <person name="DeBoy R.T."/>
            <person name="Detter J.C."/>
            <person name="Dodson R.J."/>
            <person name="Durkin A.S."/>
            <person name="Ganapathy A."/>
            <person name="Gwinn-Giglio M."/>
            <person name="Han C.S."/>
            <person name="Khouri H."/>
            <person name="Kiss H."/>
            <person name="Kothari S.P."/>
            <person name="Madupu R."/>
            <person name="Nelson K.E."/>
            <person name="Nelson W.C."/>
            <person name="Paulsen I."/>
            <person name="Penn K."/>
            <person name="Ren Q."/>
            <person name="Rosovitz M.J."/>
            <person name="Selengut J.D."/>
            <person name="Shrivastava S."/>
            <person name="Sullivan S.A."/>
            <person name="Tapia R."/>
            <person name="Thompson L.S."/>
            <person name="Watkins K.L."/>
            <person name="Yang Q."/>
            <person name="Yu C."/>
            <person name="Zafar N."/>
            <person name="Zhou L."/>
            <person name="Kuske C.R."/>
        </authorList>
    </citation>
    <scope>NUCLEOTIDE SEQUENCE [LARGE SCALE GENOMIC DNA]</scope>
    <source>
        <strain evidence="3 4">Ellin345</strain>
    </source>
</reference>
<proteinExistence type="predicted"/>
<evidence type="ECO:0000313" key="3">
    <source>
        <dbReference type="EMBL" id="ABF39545.1"/>
    </source>
</evidence>
<dbReference type="Gene3D" id="2.60.120.1130">
    <property type="match status" value="1"/>
</dbReference>
<gene>
    <name evidence="3" type="ordered locus">Acid345_0540</name>
</gene>
<dbReference type="Proteomes" id="UP000002432">
    <property type="component" value="Chromosome"/>
</dbReference>
<dbReference type="Gene3D" id="2.60.40.3140">
    <property type="match status" value="1"/>
</dbReference>
<sequence>MKKFWFARNTTLCAVVFLGLGLARAIDFPPVTPEQLAMKDNPAQPGAKAMILYRAIERDDRMGSQAEYAQIKIFTQEGKDYGDVVLDFDRGAYTVESIKGRTIHPDGTVIPFNGKAYEKVIAEGQGFKVHRKAFTMPDVTPGSVLEYKYVVRWEASDPATHQYYYFPRSEWEVSKELYQQSAHFVFKPLTMDGLYWSLRSNRLPPDAKFNHEQLTDKVTLDLVNVPGVEKEEFMPPSSETKARVLFFYSDTHIPEPDQYWKDHGKKWHGWAEGFMDKKGAIQKDLASVISSSDSTDVKLRKIYEHVQSFENLEFESAKSDKEIKALKIRDIKSIEDVINGKAGYRNELNRTFVALARGAGFDATLVAVTERDTAIFHKEWPSSSQLAYEIPLVKVNGADIYLDPGSPFCPFGVVPWEDTAVSGLKLDKNPPVWAQIPLPPSDDSSIKRVAKMTLGDDGSLTGEVEVTFTGQDAFHHRLWERNEDDAGKKKDMEELLQDWMALKADIELEKVNDWKASNVPLVATFKVTVAGYASQAGKRVLIPCTLFAAAYRNPFTPTKRVNPIIMHYAYDRSDDVTIKLPANFQVESMPKPVAEQNNIADLNVKCDSNNGTLHLVRDFKLKGLFIDQKYYGAVRGYFQQVQAGANEQAVLKMGN</sequence>
<dbReference type="InterPro" id="IPR024618">
    <property type="entry name" value="DUF3857"/>
</dbReference>
<dbReference type="OrthoDB" id="104162at2"/>
<feature type="domain" description="DUF3857" evidence="2">
    <location>
        <begin position="66"/>
        <end position="163"/>
    </location>
</feature>
<feature type="chain" id="PRO_5004191341" description="DUF3857 domain-containing protein" evidence="1">
    <location>
        <begin position="26"/>
        <end position="655"/>
    </location>
</feature>
<dbReference type="EMBL" id="CP000360">
    <property type="protein sequence ID" value="ABF39545.1"/>
    <property type="molecule type" value="Genomic_DNA"/>
</dbReference>
<name>Q1IUA5_KORVE</name>
<dbReference type="STRING" id="204669.Acid345_0540"/>
<dbReference type="HOGENOM" id="CLU_418439_0_0_0"/>
<organism evidence="3 4">
    <name type="scientific">Koribacter versatilis (strain Ellin345)</name>
    <dbReference type="NCBI Taxonomy" id="204669"/>
    <lineage>
        <taxon>Bacteria</taxon>
        <taxon>Pseudomonadati</taxon>
        <taxon>Acidobacteriota</taxon>
        <taxon>Terriglobia</taxon>
        <taxon>Terriglobales</taxon>
        <taxon>Candidatus Korobacteraceae</taxon>
        <taxon>Candidatus Korobacter</taxon>
    </lineage>
</organism>
<keyword evidence="4" id="KW-1185">Reference proteome</keyword>
<protein>
    <recommendedName>
        <fullName evidence="2">DUF3857 domain-containing protein</fullName>
    </recommendedName>
</protein>
<feature type="signal peptide" evidence="1">
    <location>
        <begin position="1"/>
        <end position="25"/>
    </location>
</feature>
<dbReference type="eggNOG" id="COG1305">
    <property type="taxonomic scope" value="Bacteria"/>
</dbReference>
<dbReference type="RefSeq" id="WP_011521347.1">
    <property type="nucleotide sequence ID" value="NC_008009.1"/>
</dbReference>
<dbReference type="KEGG" id="aba:Acid345_0540"/>
<dbReference type="EnsemblBacteria" id="ABF39545">
    <property type="protein sequence ID" value="ABF39545"/>
    <property type="gene ID" value="Acid345_0540"/>
</dbReference>
<evidence type="ECO:0000313" key="4">
    <source>
        <dbReference type="Proteomes" id="UP000002432"/>
    </source>
</evidence>
<accession>Q1IUA5</accession>
<keyword evidence="1" id="KW-0732">Signal</keyword>